<organism evidence="2 3">
    <name type="scientific">Ventosimonas gracilis</name>
    <dbReference type="NCBI Taxonomy" id="1680762"/>
    <lineage>
        <taxon>Bacteria</taxon>
        <taxon>Pseudomonadati</taxon>
        <taxon>Pseudomonadota</taxon>
        <taxon>Gammaproteobacteria</taxon>
        <taxon>Pseudomonadales</taxon>
        <taxon>Ventosimonadaceae</taxon>
        <taxon>Ventosimonas</taxon>
    </lineage>
</organism>
<dbReference type="PANTHER" id="PTHR37953">
    <property type="entry name" value="UPF0127 PROTEIN MJ1496"/>
    <property type="match status" value="1"/>
</dbReference>
<comment type="caution">
    <text evidence="2">The sequence shown here is derived from an EMBL/GenBank/DDBJ whole genome shotgun (WGS) entry which is preliminary data.</text>
</comment>
<evidence type="ECO:0008006" key="4">
    <source>
        <dbReference type="Google" id="ProtNLM"/>
    </source>
</evidence>
<proteinExistence type="predicted"/>
<feature type="chain" id="PRO_5007299440" description="DUF192 domain-containing protein" evidence="1">
    <location>
        <begin position="21"/>
        <end position="145"/>
    </location>
</feature>
<evidence type="ECO:0000313" key="3">
    <source>
        <dbReference type="Proteomes" id="UP000072660"/>
    </source>
</evidence>
<dbReference type="RefSeq" id="WP_068390190.1">
    <property type="nucleotide sequence ID" value="NZ_LSZO01000153.1"/>
</dbReference>
<reference evidence="2 3" key="1">
    <citation type="submission" date="2016-02" db="EMBL/GenBank/DDBJ databases">
        <authorList>
            <person name="Wen L."/>
            <person name="He K."/>
            <person name="Yang H."/>
        </authorList>
    </citation>
    <scope>NUCLEOTIDE SEQUENCE [LARGE SCALE GENOMIC DNA]</scope>
    <source>
        <strain evidence="2 3">CV58</strain>
    </source>
</reference>
<dbReference type="AlphaFoldDB" id="A0A139SU76"/>
<dbReference type="OrthoDB" id="5526466at2"/>
<keyword evidence="1" id="KW-0732">Signal</keyword>
<feature type="signal peptide" evidence="1">
    <location>
        <begin position="1"/>
        <end position="20"/>
    </location>
</feature>
<dbReference type="EMBL" id="LSZO01000153">
    <property type="protein sequence ID" value="KXU38139.1"/>
    <property type="molecule type" value="Genomic_DNA"/>
</dbReference>
<evidence type="ECO:0000313" key="2">
    <source>
        <dbReference type="EMBL" id="KXU38139.1"/>
    </source>
</evidence>
<accession>A0A139SU76</accession>
<name>A0A139SU76_9GAMM</name>
<dbReference type="Pfam" id="PF02643">
    <property type="entry name" value="DUF192"/>
    <property type="match status" value="1"/>
</dbReference>
<evidence type="ECO:0000256" key="1">
    <source>
        <dbReference type="SAM" id="SignalP"/>
    </source>
</evidence>
<dbReference type="InterPro" id="IPR038695">
    <property type="entry name" value="Saro_0823-like_sf"/>
</dbReference>
<sequence>MFERLGSALLLLLLAGQASAENLAQIHLPRALLHIRQQPIEAQLATTPKQRNIGLMHRTQMPQNEGMLFIYTDDAERCFWMRDTPLPLSAAFIDKTGVIVKLVSMQPFSDKSHCSEQPVRYVLEMQQGWFKKHEITTGERVNGIP</sequence>
<dbReference type="Proteomes" id="UP000072660">
    <property type="component" value="Unassembled WGS sequence"/>
</dbReference>
<dbReference type="InterPro" id="IPR003795">
    <property type="entry name" value="DUF192"/>
</dbReference>
<dbReference type="Gene3D" id="2.60.120.1140">
    <property type="entry name" value="Protein of unknown function DUF192"/>
    <property type="match status" value="1"/>
</dbReference>
<dbReference type="PANTHER" id="PTHR37953:SF1">
    <property type="entry name" value="UPF0127 PROTEIN MJ1496"/>
    <property type="match status" value="1"/>
</dbReference>
<keyword evidence="3" id="KW-1185">Reference proteome</keyword>
<gene>
    <name evidence="2" type="ORF">AXE65_02630</name>
</gene>
<protein>
    <recommendedName>
        <fullName evidence="4">DUF192 domain-containing protein</fullName>
    </recommendedName>
</protein>